<organism evidence="3 4">
    <name type="scientific">Paenibacillus montaniterrae</name>
    <dbReference type="NCBI Taxonomy" id="429341"/>
    <lineage>
        <taxon>Bacteria</taxon>
        <taxon>Bacillati</taxon>
        <taxon>Bacillota</taxon>
        <taxon>Bacilli</taxon>
        <taxon>Bacillales</taxon>
        <taxon>Paenibacillaceae</taxon>
        <taxon>Paenibacillus</taxon>
    </lineage>
</organism>
<feature type="domain" description="Copper amine oxidase-like N-terminal" evidence="2">
    <location>
        <begin position="479"/>
        <end position="567"/>
    </location>
</feature>
<dbReference type="PROSITE" id="PS51257">
    <property type="entry name" value="PROKAR_LIPOPROTEIN"/>
    <property type="match status" value="1"/>
</dbReference>
<comment type="caution">
    <text evidence="3">The sequence shown here is derived from an EMBL/GenBank/DDBJ whole genome shotgun (WGS) entry which is preliminary data.</text>
</comment>
<sequence length="576" mass="64772">MMRLKVKKILAVIMVLSMVIAAGCQAVAGVDLNQVIKNMMKVTSAEGKYELEFKLNLNEDELAMMAEEAGEDEEQSEQFIEMLRQYSHVKLAINEYKQQDEYHASMKGAITFGDQTSLGFDLSMSDKLAVIKLDGAKQPFSLDLTGEHEEELRRYYYETELGWDYEEMFGSEELEGTAEADYDEAAVIAAVQKMSELITDFSVGHLPNIERLSVKPVTEQINGVSTDLIAIQGEIKGLELWDWAKKLVSSLASDREGLEKLIGEIFNIYAEQEEQLAALGLGGAESYVLGIGGPMPEAEDDAGEYIETEEEAELSPEEIKQQVVDDLLTMLSELEQSMTEMNEEDLLVLEQVLNDSLQIAFDYRVDSSLNLRKQSFSLHYSIDPALKQEAELYGVDGFSITAASQFWNVNGEVKAKEPAKTLNTVSVESLAYMQGFEVVELFEKDSLIDKLLREQFHITKQSYWNYLDEEWEYSVYLNEKKQAMIPARDIMEQFGGKVTYNPQTKQVFLLDKATNTTIEIAAGSNVAVINGEEVQWSAPVEARHGIVFVPARAMADALGAEIDWYNEGYLEITREP</sequence>
<evidence type="ECO:0000259" key="2">
    <source>
        <dbReference type="Pfam" id="PF07833"/>
    </source>
</evidence>
<dbReference type="InterPro" id="IPR012854">
    <property type="entry name" value="Cu_amine_oxidase-like_N"/>
</dbReference>
<dbReference type="Proteomes" id="UP000683139">
    <property type="component" value="Unassembled WGS sequence"/>
</dbReference>
<gene>
    <name evidence="3" type="ORF">J40TS1_53170</name>
</gene>
<reference evidence="3" key="1">
    <citation type="submission" date="2021-03" db="EMBL/GenBank/DDBJ databases">
        <title>Antimicrobial resistance genes in bacteria isolated from Japanese honey, and their potential for conferring macrolide and lincosamide resistance in the American foulbrood pathogen Paenibacillus larvae.</title>
        <authorList>
            <person name="Okamoto M."/>
            <person name="Kumagai M."/>
            <person name="Kanamori H."/>
            <person name="Takamatsu D."/>
        </authorList>
    </citation>
    <scope>NUCLEOTIDE SEQUENCE</scope>
    <source>
        <strain evidence="3">J40TS1</strain>
    </source>
</reference>
<evidence type="ECO:0000313" key="3">
    <source>
        <dbReference type="EMBL" id="GIP19675.1"/>
    </source>
</evidence>
<keyword evidence="4" id="KW-1185">Reference proteome</keyword>
<protein>
    <recommendedName>
        <fullName evidence="2">Copper amine oxidase-like N-terminal domain-containing protein</fullName>
    </recommendedName>
</protein>
<dbReference type="InterPro" id="IPR036582">
    <property type="entry name" value="Mao_N_sf"/>
</dbReference>
<dbReference type="Pfam" id="PF07833">
    <property type="entry name" value="Cu_amine_oxidN1"/>
    <property type="match status" value="1"/>
</dbReference>
<proteinExistence type="predicted"/>
<dbReference type="AlphaFoldDB" id="A0A919YUG8"/>
<dbReference type="Gene3D" id="3.30.457.10">
    <property type="entry name" value="Copper amine oxidase-like, N-terminal domain"/>
    <property type="match status" value="1"/>
</dbReference>
<accession>A0A919YUG8</accession>
<feature type="signal peptide" evidence="1">
    <location>
        <begin position="1"/>
        <end position="28"/>
    </location>
</feature>
<feature type="chain" id="PRO_5039585777" description="Copper amine oxidase-like N-terminal domain-containing protein" evidence="1">
    <location>
        <begin position="29"/>
        <end position="576"/>
    </location>
</feature>
<dbReference type="SUPFAM" id="SSF55383">
    <property type="entry name" value="Copper amine oxidase, domain N"/>
    <property type="match status" value="1"/>
</dbReference>
<evidence type="ECO:0000256" key="1">
    <source>
        <dbReference type="SAM" id="SignalP"/>
    </source>
</evidence>
<evidence type="ECO:0000313" key="4">
    <source>
        <dbReference type="Proteomes" id="UP000683139"/>
    </source>
</evidence>
<dbReference type="EMBL" id="BOSE01000019">
    <property type="protein sequence ID" value="GIP19675.1"/>
    <property type="molecule type" value="Genomic_DNA"/>
</dbReference>
<name>A0A919YUG8_9BACL</name>
<keyword evidence="1" id="KW-0732">Signal</keyword>